<evidence type="ECO:0000313" key="2">
    <source>
        <dbReference type="Proteomes" id="UP000184188"/>
    </source>
</evidence>
<dbReference type="VEuPathDB" id="FungiDB:ASPZODRAFT_16027"/>
<dbReference type="PROSITE" id="PS51257">
    <property type="entry name" value="PROKAR_LIPOPROTEIN"/>
    <property type="match status" value="1"/>
</dbReference>
<dbReference type="GO" id="GO:0050151">
    <property type="term" value="F:oleate hydratase activity"/>
    <property type="evidence" value="ECO:0007669"/>
    <property type="project" value="InterPro"/>
</dbReference>
<sequence length="532" mass="59412">MSSRDPQQSQCWIIGGGVACLAAAVHLLETGIPGPNIHFIEIISSERDKQQRLSSFGNAVDGYSIHAGLQPDFHGQCMRDLLRLVPSDPAHPRESLYETLQTEWRQAETSSSQTPTRLLQHGQRSHLHHFDLKLQDRLDLARIMMVAEDSLADQSIRQLFDSRFFASTFWIFWSTTFALQPWHSAKELRRHLCKHLPDIQEINDSQIFGRLQMRFFDAVVRPLRRYLAARQVDFWPEAATHVSRLVMDNSHVVLTQLEISQAKETTTISLGPHDVCILNPGPIASTVALGSHFARPDVHQQTISRPDSRDWSLWYLLAAESPRFGNPANFIGRVGESRLVTFTVTLRSPLFLQHYVALTGNQPGAGGAMCTLGDSRWCLSVNVPRQPVFDDQPANVQVIWGYGLNAQEEGTLVHKGMAECTGEEILSELLVHLQVPSDAQQEILASSVCVPCVMPYATAAMLTRVKGDRPDTLVPGGNVALVGQFVELPDEPAFSMEYNVRGAQLAVSQLMQTPAPRKAMRNRLFDVFDILA</sequence>
<dbReference type="Gene3D" id="3.30.9.80">
    <property type="match status" value="1"/>
</dbReference>
<dbReference type="RefSeq" id="XP_022581857.1">
    <property type="nucleotide sequence ID" value="XM_022726463.1"/>
</dbReference>
<dbReference type="AlphaFoldDB" id="A0A1L9SJL0"/>
<dbReference type="OrthoDB" id="545169at2759"/>
<organism evidence="1 2">
    <name type="scientific">Penicilliopsis zonata CBS 506.65</name>
    <dbReference type="NCBI Taxonomy" id="1073090"/>
    <lineage>
        <taxon>Eukaryota</taxon>
        <taxon>Fungi</taxon>
        <taxon>Dikarya</taxon>
        <taxon>Ascomycota</taxon>
        <taxon>Pezizomycotina</taxon>
        <taxon>Eurotiomycetes</taxon>
        <taxon>Eurotiomycetidae</taxon>
        <taxon>Eurotiales</taxon>
        <taxon>Aspergillaceae</taxon>
        <taxon>Penicilliopsis</taxon>
    </lineage>
</organism>
<evidence type="ECO:0000313" key="1">
    <source>
        <dbReference type="EMBL" id="OJJ47347.1"/>
    </source>
</evidence>
<dbReference type="InterPro" id="IPR010354">
    <property type="entry name" value="Oleate_hydratase"/>
</dbReference>
<dbReference type="GO" id="GO:0006631">
    <property type="term" value="P:fatty acid metabolic process"/>
    <property type="evidence" value="ECO:0007669"/>
    <property type="project" value="InterPro"/>
</dbReference>
<accession>A0A1L9SJL0</accession>
<protein>
    <recommendedName>
        <fullName evidence="3">Oleate hydratase</fullName>
    </recommendedName>
</protein>
<reference evidence="2" key="1">
    <citation type="journal article" date="2017" name="Genome Biol.">
        <title>Comparative genomics reveals high biological diversity and specific adaptations in the industrially and medically important fungal genus Aspergillus.</title>
        <authorList>
            <person name="de Vries R.P."/>
            <person name="Riley R."/>
            <person name="Wiebenga A."/>
            <person name="Aguilar-Osorio G."/>
            <person name="Amillis S."/>
            <person name="Uchima C.A."/>
            <person name="Anderluh G."/>
            <person name="Asadollahi M."/>
            <person name="Askin M."/>
            <person name="Barry K."/>
            <person name="Battaglia E."/>
            <person name="Bayram O."/>
            <person name="Benocci T."/>
            <person name="Braus-Stromeyer S.A."/>
            <person name="Caldana C."/>
            <person name="Canovas D."/>
            <person name="Cerqueira G.C."/>
            <person name="Chen F."/>
            <person name="Chen W."/>
            <person name="Choi C."/>
            <person name="Clum A."/>
            <person name="Dos Santos R.A."/>
            <person name="Damasio A.R."/>
            <person name="Diallinas G."/>
            <person name="Emri T."/>
            <person name="Fekete E."/>
            <person name="Flipphi M."/>
            <person name="Freyberg S."/>
            <person name="Gallo A."/>
            <person name="Gournas C."/>
            <person name="Habgood R."/>
            <person name="Hainaut M."/>
            <person name="Harispe M.L."/>
            <person name="Henrissat B."/>
            <person name="Hilden K.S."/>
            <person name="Hope R."/>
            <person name="Hossain A."/>
            <person name="Karabika E."/>
            <person name="Karaffa L."/>
            <person name="Karanyi Z."/>
            <person name="Krasevec N."/>
            <person name="Kuo A."/>
            <person name="Kusch H."/>
            <person name="LaButti K."/>
            <person name="Lagendijk E.L."/>
            <person name="Lapidus A."/>
            <person name="Levasseur A."/>
            <person name="Lindquist E."/>
            <person name="Lipzen A."/>
            <person name="Logrieco A.F."/>
            <person name="MacCabe A."/>
            <person name="Maekelae M.R."/>
            <person name="Malavazi I."/>
            <person name="Melin P."/>
            <person name="Meyer V."/>
            <person name="Mielnichuk N."/>
            <person name="Miskei M."/>
            <person name="Molnar A.P."/>
            <person name="Mule G."/>
            <person name="Ngan C.Y."/>
            <person name="Orejas M."/>
            <person name="Orosz E."/>
            <person name="Ouedraogo J.P."/>
            <person name="Overkamp K.M."/>
            <person name="Park H.-S."/>
            <person name="Perrone G."/>
            <person name="Piumi F."/>
            <person name="Punt P.J."/>
            <person name="Ram A.F."/>
            <person name="Ramon A."/>
            <person name="Rauscher S."/>
            <person name="Record E."/>
            <person name="Riano-Pachon D.M."/>
            <person name="Robert V."/>
            <person name="Roehrig J."/>
            <person name="Ruller R."/>
            <person name="Salamov A."/>
            <person name="Salih N.S."/>
            <person name="Samson R.A."/>
            <person name="Sandor E."/>
            <person name="Sanguinetti M."/>
            <person name="Schuetze T."/>
            <person name="Sepcic K."/>
            <person name="Shelest E."/>
            <person name="Sherlock G."/>
            <person name="Sophianopoulou V."/>
            <person name="Squina F.M."/>
            <person name="Sun H."/>
            <person name="Susca A."/>
            <person name="Todd R.B."/>
            <person name="Tsang A."/>
            <person name="Unkles S.E."/>
            <person name="van de Wiele N."/>
            <person name="van Rossen-Uffink D."/>
            <person name="Oliveira J.V."/>
            <person name="Vesth T.C."/>
            <person name="Visser J."/>
            <person name="Yu J.-H."/>
            <person name="Zhou M."/>
            <person name="Andersen M.R."/>
            <person name="Archer D.B."/>
            <person name="Baker S.E."/>
            <person name="Benoit I."/>
            <person name="Brakhage A.A."/>
            <person name="Braus G.H."/>
            <person name="Fischer R."/>
            <person name="Frisvad J.C."/>
            <person name="Goldman G.H."/>
            <person name="Houbraken J."/>
            <person name="Oakley B."/>
            <person name="Pocsi I."/>
            <person name="Scazzocchio C."/>
            <person name="Seiboth B."/>
            <person name="vanKuyk P.A."/>
            <person name="Wortman J."/>
            <person name="Dyer P.S."/>
            <person name="Grigoriev I.V."/>
        </authorList>
    </citation>
    <scope>NUCLEOTIDE SEQUENCE [LARGE SCALE GENOMIC DNA]</scope>
    <source>
        <strain evidence="2">CBS 506.65</strain>
    </source>
</reference>
<gene>
    <name evidence="1" type="ORF">ASPZODRAFT_16027</name>
</gene>
<dbReference type="GeneID" id="34612927"/>
<proteinExistence type="predicted"/>
<evidence type="ECO:0008006" key="3">
    <source>
        <dbReference type="Google" id="ProtNLM"/>
    </source>
</evidence>
<dbReference type="Pfam" id="PF06100">
    <property type="entry name" value="MCRA"/>
    <property type="match status" value="1"/>
</dbReference>
<dbReference type="Gene3D" id="3.50.50.60">
    <property type="entry name" value="FAD/NAD(P)-binding domain"/>
    <property type="match status" value="2"/>
</dbReference>
<dbReference type="GO" id="GO:0071949">
    <property type="term" value="F:FAD binding"/>
    <property type="evidence" value="ECO:0007669"/>
    <property type="project" value="InterPro"/>
</dbReference>
<dbReference type="EMBL" id="KV878341">
    <property type="protein sequence ID" value="OJJ47347.1"/>
    <property type="molecule type" value="Genomic_DNA"/>
</dbReference>
<dbReference type="InterPro" id="IPR036188">
    <property type="entry name" value="FAD/NAD-bd_sf"/>
</dbReference>
<keyword evidence="2" id="KW-1185">Reference proteome</keyword>
<dbReference type="PANTHER" id="PTHR37417:SF2">
    <property type="entry name" value="67 KDA MYOSIN-CROSS-REACTIVE ANTIGEN FAMILY PROTEIN (AFU_ORTHOLOGUE AFUA_5G09970)"/>
    <property type="match status" value="1"/>
</dbReference>
<dbReference type="PANTHER" id="PTHR37417">
    <property type="entry name" value="67 KDA MYOSIN-CROSS-REACTIVE ANTIGEN FAMILY PROTEIN (AFU_ORTHOLOGUE AFUA_5G09970)"/>
    <property type="match status" value="1"/>
</dbReference>
<name>A0A1L9SJL0_9EURO</name>
<dbReference type="Proteomes" id="UP000184188">
    <property type="component" value="Unassembled WGS sequence"/>
</dbReference>